<dbReference type="InterPro" id="IPR050194">
    <property type="entry name" value="Glycosyltransferase_grp1"/>
</dbReference>
<dbReference type="InterPro" id="IPR024004">
    <property type="entry name" value="PEP-CTERM/XrtA_GlycosylTrfase"/>
</dbReference>
<name>A0ABW2KYX7_9PROT</name>
<dbReference type="NCBIfam" id="TIGR04063">
    <property type="entry name" value="stp3"/>
    <property type="match status" value="1"/>
</dbReference>
<dbReference type="Proteomes" id="UP001596456">
    <property type="component" value="Unassembled WGS sequence"/>
</dbReference>
<gene>
    <name evidence="2" type="ORF">ACFQPS_19175</name>
</gene>
<dbReference type="EMBL" id="JBHTCM010000028">
    <property type="protein sequence ID" value="MFC7335298.1"/>
    <property type="molecule type" value="Genomic_DNA"/>
</dbReference>
<feature type="domain" description="Glycosyltransferase subfamily 4-like N-terminal" evidence="1">
    <location>
        <begin position="16"/>
        <end position="190"/>
    </location>
</feature>
<evidence type="ECO:0000259" key="1">
    <source>
        <dbReference type="Pfam" id="PF13579"/>
    </source>
</evidence>
<keyword evidence="3" id="KW-1185">Reference proteome</keyword>
<dbReference type="PANTHER" id="PTHR45947:SF3">
    <property type="entry name" value="SULFOQUINOVOSYL TRANSFERASE SQD2"/>
    <property type="match status" value="1"/>
</dbReference>
<dbReference type="Pfam" id="PF13692">
    <property type="entry name" value="Glyco_trans_1_4"/>
    <property type="match status" value="1"/>
</dbReference>
<organism evidence="2 3">
    <name type="scientific">Rhodocista pekingensis</name>
    <dbReference type="NCBI Taxonomy" id="201185"/>
    <lineage>
        <taxon>Bacteria</taxon>
        <taxon>Pseudomonadati</taxon>
        <taxon>Pseudomonadota</taxon>
        <taxon>Alphaproteobacteria</taxon>
        <taxon>Rhodospirillales</taxon>
        <taxon>Azospirillaceae</taxon>
        <taxon>Rhodocista</taxon>
    </lineage>
</organism>
<dbReference type="Pfam" id="PF13579">
    <property type="entry name" value="Glyco_trans_4_4"/>
    <property type="match status" value="1"/>
</dbReference>
<accession>A0ABW2KYX7</accession>
<proteinExistence type="predicted"/>
<dbReference type="InterPro" id="IPR028098">
    <property type="entry name" value="Glyco_trans_4-like_N"/>
</dbReference>
<dbReference type="RefSeq" id="WP_377360830.1">
    <property type="nucleotide sequence ID" value="NZ_JBHTCM010000028.1"/>
</dbReference>
<comment type="caution">
    <text evidence="2">The sequence shown here is derived from an EMBL/GenBank/DDBJ whole genome shotgun (WGS) entry which is preliminary data.</text>
</comment>
<evidence type="ECO:0000313" key="3">
    <source>
        <dbReference type="Proteomes" id="UP001596456"/>
    </source>
</evidence>
<dbReference type="Gene3D" id="3.40.50.2000">
    <property type="entry name" value="Glycogen Phosphorylase B"/>
    <property type="match status" value="2"/>
</dbReference>
<dbReference type="SUPFAM" id="SSF53756">
    <property type="entry name" value="UDP-Glycosyltransferase/glycogen phosphorylase"/>
    <property type="match status" value="1"/>
</dbReference>
<sequence>MRILHVFDHSLPLQSGYVFRSLGILRAQRALGWQTFHLTTPRQGDRLNAVESADGWDFLRTPVPTGVLARLPVVRYGAEMRATAHRLDALVRELKPDILHAHSPVLNGLPALSVGRRHGIPVVYEVRAFWEDAAVDLGSANDGGLRYRASRWLETRVLHRADAVVALCEGVRTEIVGRGVPSARVTIVPNAVDPGPFAGDRRHDGALAAELGLDGAEVIGFIGSFYHYEGLDLLLRALPAVRARRPRLRLLLVGGGDQEAALRRLAADLGLEGSVVFAGRVPHAAVKRHYDLIDLLVYPRCRMRLTDLVTPLKPLEAMAQGRVVVASDVGGHRELIRDGETGFLFAADDPAALAARLVAVLEAQAAWPAIGTAARRQVERERTWTTVAARYAGVYRAVHPGRPGGAGALPDGLTAAE</sequence>
<evidence type="ECO:0000313" key="2">
    <source>
        <dbReference type="EMBL" id="MFC7335298.1"/>
    </source>
</evidence>
<dbReference type="CDD" id="cd03794">
    <property type="entry name" value="GT4_WbuB-like"/>
    <property type="match status" value="1"/>
</dbReference>
<protein>
    <submittedName>
        <fullName evidence="2">TIGR04063 family PEP-CTERM/XrtA system glycosyltransferase</fullName>
    </submittedName>
</protein>
<reference evidence="3" key="1">
    <citation type="journal article" date="2019" name="Int. J. Syst. Evol. Microbiol.">
        <title>The Global Catalogue of Microorganisms (GCM) 10K type strain sequencing project: providing services to taxonomists for standard genome sequencing and annotation.</title>
        <authorList>
            <consortium name="The Broad Institute Genomics Platform"/>
            <consortium name="The Broad Institute Genome Sequencing Center for Infectious Disease"/>
            <person name="Wu L."/>
            <person name="Ma J."/>
        </authorList>
    </citation>
    <scope>NUCLEOTIDE SEQUENCE [LARGE SCALE GENOMIC DNA]</scope>
    <source>
        <strain evidence="3">CGMCC 1.16275</strain>
    </source>
</reference>
<dbReference type="PANTHER" id="PTHR45947">
    <property type="entry name" value="SULFOQUINOVOSYL TRANSFERASE SQD2"/>
    <property type="match status" value="1"/>
</dbReference>